<accession>A0A1I5SUT0</accession>
<dbReference type="Pfam" id="PF00355">
    <property type="entry name" value="Rieske"/>
    <property type="match status" value="1"/>
</dbReference>
<dbReference type="SUPFAM" id="SSF50022">
    <property type="entry name" value="ISP domain"/>
    <property type="match status" value="1"/>
</dbReference>
<keyword evidence="7" id="KW-0520">NAD</keyword>
<evidence type="ECO:0000256" key="3">
    <source>
        <dbReference type="ARBA" id="ARBA00022723"/>
    </source>
</evidence>
<dbReference type="PROSITE" id="PS00570">
    <property type="entry name" value="RING_HYDROXYL_ALPHA"/>
    <property type="match status" value="1"/>
</dbReference>
<evidence type="ECO:0000256" key="5">
    <source>
        <dbReference type="ARBA" id="ARBA00023004"/>
    </source>
</evidence>
<dbReference type="PROSITE" id="PS51296">
    <property type="entry name" value="RIESKE"/>
    <property type="match status" value="1"/>
</dbReference>
<dbReference type="InterPro" id="IPR001663">
    <property type="entry name" value="Rng_hydr_dOase-A"/>
</dbReference>
<dbReference type="CDD" id="cd03469">
    <property type="entry name" value="Rieske_RO_Alpha_N"/>
    <property type="match status" value="1"/>
</dbReference>
<dbReference type="EMBL" id="FOXI01000007">
    <property type="protein sequence ID" value="SFP74448.1"/>
    <property type="molecule type" value="Genomic_DNA"/>
</dbReference>
<dbReference type="InterPro" id="IPR036922">
    <property type="entry name" value="Rieske_2Fe-2S_sf"/>
</dbReference>
<dbReference type="PANTHER" id="PTHR43756:SF5">
    <property type="entry name" value="CHOLINE MONOOXYGENASE, CHLOROPLASTIC"/>
    <property type="match status" value="1"/>
</dbReference>
<evidence type="ECO:0000313" key="10">
    <source>
        <dbReference type="Proteomes" id="UP000183769"/>
    </source>
</evidence>
<name>A0A1I5SUT0_9EURY</name>
<keyword evidence="2" id="KW-0001">2Fe-2S</keyword>
<dbReference type="AlphaFoldDB" id="A0A1I5SUT0"/>
<dbReference type="SUPFAM" id="SSF55961">
    <property type="entry name" value="Bet v1-like"/>
    <property type="match status" value="1"/>
</dbReference>
<comment type="cofactor">
    <cofactor evidence="1">
        <name>Fe cation</name>
        <dbReference type="ChEBI" id="CHEBI:24875"/>
    </cofactor>
</comment>
<evidence type="ECO:0000259" key="8">
    <source>
        <dbReference type="PROSITE" id="PS51296"/>
    </source>
</evidence>
<keyword evidence="6" id="KW-0411">Iron-sulfur</keyword>
<dbReference type="OrthoDB" id="6837at2157"/>
<evidence type="ECO:0000256" key="6">
    <source>
        <dbReference type="ARBA" id="ARBA00023014"/>
    </source>
</evidence>
<dbReference type="GO" id="GO:0051537">
    <property type="term" value="F:2 iron, 2 sulfur cluster binding"/>
    <property type="evidence" value="ECO:0007669"/>
    <property type="project" value="UniProtKB-KW"/>
</dbReference>
<evidence type="ECO:0000256" key="1">
    <source>
        <dbReference type="ARBA" id="ARBA00001962"/>
    </source>
</evidence>
<dbReference type="PANTHER" id="PTHR43756">
    <property type="entry name" value="CHOLINE MONOOXYGENASE, CHLOROPLASTIC"/>
    <property type="match status" value="1"/>
</dbReference>
<dbReference type="Gene3D" id="2.102.10.10">
    <property type="entry name" value="Rieske [2Fe-2S] iron-sulphur domain"/>
    <property type="match status" value="1"/>
</dbReference>
<keyword evidence="9" id="KW-0223">Dioxygenase</keyword>
<sequence>MARWTDDPTEPVGTGIEEARTLPASAYTDQATFETEQARIFADSWQYLGDASGLREPGDYTTHEIAGRPLFVMRHEDGDLRAFYNVCAHRGSKMLEGDGNARRIRCPYHHWTYTPDGSLASTPKAFTHGVRNQDVDEPCEYDPEENALKSVAVETVGPFVFGNLAADPTPFDEVYEGVADQVAGHGLADLERVERIEPELDCNWKVMVSNYLECDHCHANHPTFVQNVDMDEYQIEVHDRHSVQHGPLVDGDGESRFYYLWPNFMLNIYGDGAGCSAYRVHPVDRETTVVVADYYAEDGERTEAYEEMFATSQRLQAEDFELVERQQQGVASGAFAQGRLGPNEHAVHHFHRMVAAALDG</sequence>
<evidence type="ECO:0000256" key="2">
    <source>
        <dbReference type="ARBA" id="ARBA00022714"/>
    </source>
</evidence>
<keyword evidence="10" id="KW-1185">Reference proteome</keyword>
<dbReference type="RefSeq" id="WP_074878419.1">
    <property type="nucleotide sequence ID" value="NZ_FOXI01000007.1"/>
</dbReference>
<proteinExistence type="predicted"/>
<dbReference type="Proteomes" id="UP000183769">
    <property type="component" value="Unassembled WGS sequence"/>
</dbReference>
<feature type="domain" description="Rieske" evidence="8">
    <location>
        <begin position="45"/>
        <end position="162"/>
    </location>
</feature>
<reference evidence="10" key="1">
    <citation type="submission" date="2016-10" db="EMBL/GenBank/DDBJ databases">
        <authorList>
            <person name="Varghese N."/>
            <person name="Submissions S."/>
        </authorList>
    </citation>
    <scope>NUCLEOTIDE SEQUENCE [LARGE SCALE GENOMIC DNA]</scope>
    <source>
        <strain evidence="10">CGMCC 1.10329</strain>
    </source>
</reference>
<evidence type="ECO:0000313" key="9">
    <source>
        <dbReference type="EMBL" id="SFP74448.1"/>
    </source>
</evidence>
<dbReference type="InterPro" id="IPR015879">
    <property type="entry name" value="Ring_hydroxy_dOase_asu_C_dom"/>
</dbReference>
<dbReference type="GO" id="GO:0005506">
    <property type="term" value="F:iron ion binding"/>
    <property type="evidence" value="ECO:0007669"/>
    <property type="project" value="InterPro"/>
</dbReference>
<dbReference type="Gene3D" id="3.90.380.10">
    <property type="entry name" value="Naphthalene 1,2-dioxygenase Alpha Subunit, Chain A, domain 1"/>
    <property type="match status" value="2"/>
</dbReference>
<keyword evidence="3" id="KW-0479">Metal-binding</keyword>
<evidence type="ECO:0000256" key="7">
    <source>
        <dbReference type="ARBA" id="ARBA00023027"/>
    </source>
</evidence>
<dbReference type="GO" id="GO:0051213">
    <property type="term" value="F:dioxygenase activity"/>
    <property type="evidence" value="ECO:0007669"/>
    <property type="project" value="UniProtKB-KW"/>
</dbReference>
<gene>
    <name evidence="9" type="ORF">SAMN05216277_10720</name>
</gene>
<dbReference type="InterPro" id="IPR017941">
    <property type="entry name" value="Rieske_2Fe-2S"/>
</dbReference>
<dbReference type="PRINTS" id="PR00090">
    <property type="entry name" value="RNGDIOXGNASE"/>
</dbReference>
<dbReference type="Pfam" id="PF00848">
    <property type="entry name" value="Ring_hydroxyl_A"/>
    <property type="match status" value="1"/>
</dbReference>
<dbReference type="InterPro" id="IPR015881">
    <property type="entry name" value="ARHD_Rieske_2Fe_2S"/>
</dbReference>
<evidence type="ECO:0000256" key="4">
    <source>
        <dbReference type="ARBA" id="ARBA00023002"/>
    </source>
</evidence>
<organism evidence="9 10">
    <name type="scientific">Halolamina pelagica</name>
    <dbReference type="NCBI Taxonomy" id="699431"/>
    <lineage>
        <taxon>Archaea</taxon>
        <taxon>Methanobacteriati</taxon>
        <taxon>Methanobacteriota</taxon>
        <taxon>Stenosarchaea group</taxon>
        <taxon>Halobacteria</taxon>
        <taxon>Halobacteriales</taxon>
        <taxon>Haloferacaceae</taxon>
    </lineage>
</organism>
<keyword evidence="4" id="KW-0560">Oxidoreductase</keyword>
<keyword evidence="5" id="KW-0408">Iron</keyword>
<protein>
    <submittedName>
        <fullName evidence="9">Phenylpropionate dioxygenase, large terminal subunit</fullName>
    </submittedName>
</protein>